<proteinExistence type="predicted"/>
<evidence type="ECO:0000313" key="3">
    <source>
        <dbReference type="Proteomes" id="UP000410492"/>
    </source>
</evidence>
<accession>A0A653C9C9</accession>
<reference evidence="2 3" key="1">
    <citation type="submission" date="2019-01" db="EMBL/GenBank/DDBJ databases">
        <authorList>
            <person name="Sayadi A."/>
        </authorList>
    </citation>
    <scope>NUCLEOTIDE SEQUENCE [LARGE SCALE GENOMIC DNA]</scope>
</reference>
<keyword evidence="1" id="KW-0472">Membrane</keyword>
<dbReference type="Proteomes" id="UP000410492">
    <property type="component" value="Unassembled WGS sequence"/>
</dbReference>
<keyword evidence="1" id="KW-0812">Transmembrane</keyword>
<evidence type="ECO:0000256" key="1">
    <source>
        <dbReference type="SAM" id="Phobius"/>
    </source>
</evidence>
<keyword evidence="3" id="KW-1185">Reference proteome</keyword>
<organism evidence="2 3">
    <name type="scientific">Callosobruchus maculatus</name>
    <name type="common">Southern cowpea weevil</name>
    <name type="synonym">Pulse bruchid</name>
    <dbReference type="NCBI Taxonomy" id="64391"/>
    <lineage>
        <taxon>Eukaryota</taxon>
        <taxon>Metazoa</taxon>
        <taxon>Ecdysozoa</taxon>
        <taxon>Arthropoda</taxon>
        <taxon>Hexapoda</taxon>
        <taxon>Insecta</taxon>
        <taxon>Pterygota</taxon>
        <taxon>Neoptera</taxon>
        <taxon>Endopterygota</taxon>
        <taxon>Coleoptera</taxon>
        <taxon>Polyphaga</taxon>
        <taxon>Cucujiformia</taxon>
        <taxon>Chrysomeloidea</taxon>
        <taxon>Chrysomelidae</taxon>
        <taxon>Bruchinae</taxon>
        <taxon>Bruchini</taxon>
        <taxon>Callosobruchus</taxon>
    </lineage>
</organism>
<dbReference type="AlphaFoldDB" id="A0A653C9C9"/>
<protein>
    <submittedName>
        <fullName evidence="2">Uncharacterized protein</fullName>
    </submittedName>
</protein>
<name>A0A653C9C9_CALMS</name>
<gene>
    <name evidence="2" type="ORF">CALMAC_LOCUS7260</name>
</gene>
<keyword evidence="1" id="KW-1133">Transmembrane helix</keyword>
<sequence length="74" mass="8346">MFSSTANHLGIYIVITTVSCVFIPTQHSRLRCHLKSEFCDQKLAKTLLSSGSAVQCSMYNELCINTIFVKKKFI</sequence>
<feature type="transmembrane region" description="Helical" evidence="1">
    <location>
        <begin position="6"/>
        <end position="25"/>
    </location>
</feature>
<dbReference type="EMBL" id="CAACVG010007256">
    <property type="protein sequence ID" value="VEN44495.1"/>
    <property type="molecule type" value="Genomic_DNA"/>
</dbReference>
<evidence type="ECO:0000313" key="2">
    <source>
        <dbReference type="EMBL" id="VEN44495.1"/>
    </source>
</evidence>